<accession>A0ABV5TZJ9</accession>
<evidence type="ECO:0000313" key="1">
    <source>
        <dbReference type="EMBL" id="MFB9684529.1"/>
    </source>
</evidence>
<reference evidence="1 2" key="1">
    <citation type="submission" date="2024-09" db="EMBL/GenBank/DDBJ databases">
        <authorList>
            <person name="Sun Q."/>
            <person name="Mori K."/>
        </authorList>
    </citation>
    <scope>NUCLEOTIDE SEQUENCE [LARGE SCALE GENOMIC DNA]</scope>
    <source>
        <strain evidence="1 2">JCM 13852</strain>
    </source>
</reference>
<name>A0ABV5TZJ9_9PSEU</name>
<gene>
    <name evidence="1" type="ORF">ACFFTO_10085</name>
</gene>
<dbReference type="RefSeq" id="WP_378191557.1">
    <property type="nucleotide sequence ID" value="NZ_JBHMBK010000005.1"/>
</dbReference>
<protein>
    <submittedName>
        <fullName evidence="1">Uncharacterized protein</fullName>
    </submittedName>
</protein>
<keyword evidence="2" id="KW-1185">Reference proteome</keyword>
<evidence type="ECO:0000313" key="2">
    <source>
        <dbReference type="Proteomes" id="UP001589535"/>
    </source>
</evidence>
<comment type="caution">
    <text evidence="1">The sequence shown here is derived from an EMBL/GenBank/DDBJ whole genome shotgun (WGS) entry which is preliminary data.</text>
</comment>
<dbReference type="EMBL" id="JBHMBK010000005">
    <property type="protein sequence ID" value="MFB9684529.1"/>
    <property type="molecule type" value="Genomic_DNA"/>
</dbReference>
<dbReference type="Proteomes" id="UP001589535">
    <property type="component" value="Unassembled WGS sequence"/>
</dbReference>
<organism evidence="1 2">
    <name type="scientific">Amycolatopsis plumensis</name>
    <dbReference type="NCBI Taxonomy" id="236508"/>
    <lineage>
        <taxon>Bacteria</taxon>
        <taxon>Bacillati</taxon>
        <taxon>Actinomycetota</taxon>
        <taxon>Actinomycetes</taxon>
        <taxon>Pseudonocardiales</taxon>
        <taxon>Pseudonocardiaceae</taxon>
        <taxon>Amycolatopsis</taxon>
    </lineage>
</organism>
<sequence length="166" mass="17218">MTIVSAICLINDSLMLQPNVFHEFHPIGGVRATPLSNASADDVCSTVVIADSSTPAANSVAARRGRGSRVAVTLISLLGAYDVPVAIRAAARPGTARPVVPELRVRRIRRRGCDAATSLSGAGFGGVSVALNVHAHKSAYVINLCGNPDEPQFGAEPSFGTETVVE</sequence>
<proteinExistence type="predicted"/>